<proteinExistence type="inferred from homology"/>
<dbReference type="InterPro" id="IPR000653">
    <property type="entry name" value="DegT/StrS_aminotransferase"/>
</dbReference>
<dbReference type="CDD" id="cd00616">
    <property type="entry name" value="AHBA_syn"/>
    <property type="match status" value="1"/>
</dbReference>
<dbReference type="GO" id="GO:0030170">
    <property type="term" value="F:pyridoxal phosphate binding"/>
    <property type="evidence" value="ECO:0007669"/>
    <property type="project" value="TreeGrafter"/>
</dbReference>
<dbReference type="Pfam" id="PF01041">
    <property type="entry name" value="DegT_DnrJ_EryC1"/>
    <property type="match status" value="1"/>
</dbReference>
<feature type="modified residue" description="N6-(pyridoxal phosphate)lysine" evidence="3">
    <location>
        <position position="197"/>
    </location>
</feature>
<dbReference type="EMBL" id="CP123872">
    <property type="protein sequence ID" value="WND01551.1"/>
    <property type="molecule type" value="Genomic_DNA"/>
</dbReference>
<protein>
    <submittedName>
        <fullName evidence="5">UDP-4-amino-4, 6-dideoxy-N-acetyl-beta-L-altrosamine transaminase</fullName>
        <ecNumber evidence="5">2.6.1.92</ecNumber>
    </submittedName>
</protein>
<feature type="active site" description="Proton acceptor" evidence="2">
    <location>
        <position position="197"/>
    </location>
</feature>
<dbReference type="InterPro" id="IPR015421">
    <property type="entry name" value="PyrdxlP-dep_Trfase_major"/>
</dbReference>
<dbReference type="InterPro" id="IPR015424">
    <property type="entry name" value="PyrdxlP-dep_Trfase"/>
</dbReference>
<sequence length="397" mass="43357">MVSETSDMSFLPYGRQTIEEDDVNAVISVLKSDFLTTGPAIPAFEKKLEQTVGASHAVLCNSGTAALHLAFKAIGLTQGDKVIVPAQTFVATASAAMHEGAEVILCDVDPSSGLMTAEYVKDALRKTAGPVKAICPVLLNGSSQGIDEVVDLAKSQDITVIIDACHALGGYYDEARIRRIGGNQAHVLTAFSFHPVKTIAMGEGGAVTTHSEDFAESMRSLRHHGIQRADFKGSLTQDYGAPWYHEFHSTAYNYRASDMQAALGLSQLAKLDRFVEGRRLLVAEYCTHFDGDPIITPVASIDDKHSAWHLMAVHLNFDKMKVDKIEVVKALKEKNIGTQVHYIPLQRQPLFERKDQQALTGADRYYQTILSLPLYPSMTKEDVAYVSASLKGITQKS</sequence>
<keyword evidence="5" id="KW-0808">Transferase</keyword>
<dbReference type="NCBIfam" id="TIGR03588">
    <property type="entry name" value="PseC"/>
    <property type="match status" value="1"/>
</dbReference>
<keyword evidence="6" id="KW-1185">Reference proteome</keyword>
<dbReference type="PANTHER" id="PTHR30244:SF34">
    <property type="entry name" value="DTDP-4-AMINO-4,6-DIDEOXYGALACTOSE TRANSAMINASE"/>
    <property type="match status" value="1"/>
</dbReference>
<evidence type="ECO:0000256" key="4">
    <source>
        <dbReference type="RuleBase" id="RU004508"/>
    </source>
</evidence>
<evidence type="ECO:0000313" key="6">
    <source>
        <dbReference type="Proteomes" id="UP001268683"/>
    </source>
</evidence>
<dbReference type="GO" id="GO:0008483">
    <property type="term" value="F:transaminase activity"/>
    <property type="evidence" value="ECO:0007669"/>
    <property type="project" value="UniProtKB-KW"/>
</dbReference>
<dbReference type="PIRSF" id="PIRSF000390">
    <property type="entry name" value="PLP_StrS"/>
    <property type="match status" value="1"/>
</dbReference>
<dbReference type="EC" id="2.6.1.92" evidence="5"/>
<comment type="similarity">
    <text evidence="1 4">Belongs to the DegT/DnrJ/EryC1 family.</text>
</comment>
<dbReference type="KEGG" id="tmk:QGN29_08260"/>
<dbReference type="PANTHER" id="PTHR30244">
    <property type="entry name" value="TRANSAMINASE"/>
    <property type="match status" value="1"/>
</dbReference>
<dbReference type="Gene3D" id="3.40.640.10">
    <property type="entry name" value="Type I PLP-dependent aspartate aminotransferase-like (Major domain)"/>
    <property type="match status" value="1"/>
</dbReference>
<dbReference type="GO" id="GO:0000271">
    <property type="term" value="P:polysaccharide biosynthetic process"/>
    <property type="evidence" value="ECO:0007669"/>
    <property type="project" value="TreeGrafter"/>
</dbReference>
<evidence type="ECO:0000256" key="2">
    <source>
        <dbReference type="PIRSR" id="PIRSR000390-1"/>
    </source>
</evidence>
<keyword evidence="3 4" id="KW-0663">Pyridoxal phosphate</keyword>
<name>A0AA52H7Y2_9PROT</name>
<accession>A0AA52H7Y2</accession>
<gene>
    <name evidence="5" type="primary">pseC</name>
    <name evidence="5" type="ORF">QGN29_08260</name>
</gene>
<evidence type="ECO:0000256" key="1">
    <source>
        <dbReference type="ARBA" id="ARBA00037999"/>
    </source>
</evidence>
<evidence type="ECO:0000256" key="3">
    <source>
        <dbReference type="PIRSR" id="PIRSR000390-2"/>
    </source>
</evidence>
<dbReference type="SUPFAM" id="SSF53383">
    <property type="entry name" value="PLP-dependent transferases"/>
    <property type="match status" value="1"/>
</dbReference>
<dbReference type="RefSeq" id="WP_310797379.1">
    <property type="nucleotide sequence ID" value="NZ_CP123872.1"/>
</dbReference>
<organism evidence="5 6">
    <name type="scientific">Temperatibacter marinus</name>
    <dbReference type="NCBI Taxonomy" id="1456591"/>
    <lineage>
        <taxon>Bacteria</taxon>
        <taxon>Pseudomonadati</taxon>
        <taxon>Pseudomonadota</taxon>
        <taxon>Alphaproteobacteria</taxon>
        <taxon>Kordiimonadales</taxon>
        <taxon>Temperatibacteraceae</taxon>
        <taxon>Temperatibacter</taxon>
    </lineage>
</organism>
<evidence type="ECO:0000313" key="5">
    <source>
        <dbReference type="EMBL" id="WND01551.1"/>
    </source>
</evidence>
<dbReference type="InterPro" id="IPR020026">
    <property type="entry name" value="PseC"/>
</dbReference>
<dbReference type="Gene3D" id="3.90.1150.10">
    <property type="entry name" value="Aspartate Aminotransferase, domain 1"/>
    <property type="match status" value="1"/>
</dbReference>
<dbReference type="InterPro" id="IPR015422">
    <property type="entry name" value="PyrdxlP-dep_Trfase_small"/>
</dbReference>
<keyword evidence="5" id="KW-0032">Aminotransferase</keyword>
<reference evidence="5" key="1">
    <citation type="submission" date="2023-04" db="EMBL/GenBank/DDBJ databases">
        <title>Complete genome sequence of Temperatibacter marinus.</title>
        <authorList>
            <person name="Rong J.-C."/>
            <person name="Yi M.-L."/>
            <person name="Zhao Q."/>
        </authorList>
    </citation>
    <scope>NUCLEOTIDE SEQUENCE</scope>
    <source>
        <strain evidence="5">NBRC 110045</strain>
    </source>
</reference>
<dbReference type="Proteomes" id="UP001268683">
    <property type="component" value="Chromosome"/>
</dbReference>
<dbReference type="AlphaFoldDB" id="A0AA52H7Y2"/>